<evidence type="ECO:0000313" key="3">
    <source>
        <dbReference type="Proteomes" id="UP000027986"/>
    </source>
</evidence>
<dbReference type="EMBL" id="CP008889">
    <property type="protein sequence ID" value="AIF40344.1"/>
    <property type="molecule type" value="Genomic_DNA"/>
</dbReference>
<proteinExistence type="predicted"/>
<evidence type="ECO:0000313" key="2">
    <source>
        <dbReference type="EMBL" id="AIF40344.1"/>
    </source>
</evidence>
<protein>
    <submittedName>
        <fullName evidence="2">Uncharacterized protein</fullName>
    </submittedName>
</protein>
<evidence type="ECO:0000256" key="1">
    <source>
        <dbReference type="SAM" id="MobiDB-lite"/>
    </source>
</evidence>
<dbReference type="AlphaFoldDB" id="A0A075JEH9"/>
<dbReference type="HOGENOM" id="CLU_1208167_0_0_11"/>
<accession>A0A075JEH9</accession>
<name>A0A075JEH9_9MICO</name>
<feature type="region of interest" description="Disordered" evidence="1">
    <location>
        <begin position="1"/>
        <end position="25"/>
    </location>
</feature>
<reference evidence="2 3" key="1">
    <citation type="submission" date="2014-07" db="EMBL/GenBank/DDBJ databases">
        <title>Genome Sequencing of Dermacoccus nishinomiyaensis.</title>
        <authorList>
            <person name="Hong K.W."/>
            <person name="Chan K.G."/>
        </authorList>
    </citation>
    <scope>NUCLEOTIDE SEQUENCE [LARGE SCALE GENOMIC DNA]</scope>
    <source>
        <strain evidence="2 3">M25</strain>
    </source>
</reference>
<feature type="compositionally biased region" description="Low complexity" evidence="1">
    <location>
        <begin position="144"/>
        <end position="160"/>
    </location>
</feature>
<feature type="compositionally biased region" description="Pro residues" evidence="1">
    <location>
        <begin position="173"/>
        <end position="189"/>
    </location>
</feature>
<dbReference type="KEGG" id="dni:HX89_04580"/>
<keyword evidence="3" id="KW-1185">Reference proteome</keyword>
<feature type="region of interest" description="Disordered" evidence="1">
    <location>
        <begin position="144"/>
        <end position="201"/>
    </location>
</feature>
<organism evidence="2 3">
    <name type="scientific">Dermacoccus nishinomiyaensis</name>
    <dbReference type="NCBI Taxonomy" id="1274"/>
    <lineage>
        <taxon>Bacteria</taxon>
        <taxon>Bacillati</taxon>
        <taxon>Actinomycetota</taxon>
        <taxon>Actinomycetes</taxon>
        <taxon>Micrococcales</taxon>
        <taxon>Dermacoccaceae</taxon>
        <taxon>Dermacoccus</taxon>
    </lineage>
</organism>
<gene>
    <name evidence="2" type="ORF">HX89_04580</name>
</gene>
<dbReference type="Proteomes" id="UP000027986">
    <property type="component" value="Chromosome"/>
</dbReference>
<sequence length="229" mass="23349">MGRLRNGSVTECRASRSAMPVPASAAGATSDDAMLAWAIKHGTAAERRDIAGSTGVTYPTAAAFLGTMYDRGHGYAGVWFVNFANTPARWNVTLDGVGYAGAQVRPASHDHGALGVPDGRHTLAFVDPRTGAVAAKIATDLHCGTPAGGTPTSGWSPTGPVEGGSIPATHPSSTPPPPARRPSSTPPGVGPVVETDHVSSDRDPGVLVVSFLGAAGALLSATRRLRRAR</sequence>